<evidence type="ECO:0000256" key="3">
    <source>
        <dbReference type="ARBA" id="ARBA00022840"/>
    </source>
</evidence>
<dbReference type="EMBL" id="UYJE01000008">
    <property type="protein sequence ID" value="VDH89107.1"/>
    <property type="molecule type" value="Genomic_DNA"/>
</dbReference>
<keyword evidence="2" id="KW-0547">Nucleotide-binding</keyword>
<comment type="similarity">
    <text evidence="1">Belongs to the heat shock protein 70 family.</text>
</comment>
<dbReference type="Gene3D" id="3.90.640.10">
    <property type="entry name" value="Actin, Chain A, domain 4"/>
    <property type="match status" value="1"/>
</dbReference>
<dbReference type="SUPFAM" id="SSF53067">
    <property type="entry name" value="Actin-like ATPase domain"/>
    <property type="match status" value="1"/>
</dbReference>
<dbReference type="Gene3D" id="3.30.420.40">
    <property type="match status" value="2"/>
</dbReference>
<keyword evidence="5" id="KW-1185">Reference proteome</keyword>
<evidence type="ECO:0000313" key="4">
    <source>
        <dbReference type="EMBL" id="VDH89107.1"/>
    </source>
</evidence>
<dbReference type="InterPro" id="IPR013126">
    <property type="entry name" value="Hsp_70_fam"/>
</dbReference>
<dbReference type="GO" id="GO:0140662">
    <property type="term" value="F:ATP-dependent protein folding chaperone"/>
    <property type="evidence" value="ECO:0007669"/>
    <property type="project" value="InterPro"/>
</dbReference>
<gene>
    <name evidence="4" type="ORF">MGAL_10B060893</name>
</gene>
<reference evidence="4" key="1">
    <citation type="submission" date="2018-11" db="EMBL/GenBank/DDBJ databases">
        <authorList>
            <person name="Alioto T."/>
            <person name="Alioto T."/>
        </authorList>
    </citation>
    <scope>NUCLEOTIDE SEQUENCE</scope>
</reference>
<organism evidence="4 5">
    <name type="scientific">Mytilus galloprovincialis</name>
    <name type="common">Mediterranean mussel</name>
    <dbReference type="NCBI Taxonomy" id="29158"/>
    <lineage>
        <taxon>Eukaryota</taxon>
        <taxon>Metazoa</taxon>
        <taxon>Spiralia</taxon>
        <taxon>Lophotrochozoa</taxon>
        <taxon>Mollusca</taxon>
        <taxon>Bivalvia</taxon>
        <taxon>Autobranchia</taxon>
        <taxon>Pteriomorphia</taxon>
        <taxon>Mytilida</taxon>
        <taxon>Mytiloidea</taxon>
        <taxon>Mytilidae</taxon>
        <taxon>Mytilinae</taxon>
        <taxon>Mytilus</taxon>
    </lineage>
</organism>
<dbReference type="Proteomes" id="UP000596742">
    <property type="component" value="Unassembled WGS sequence"/>
</dbReference>
<accession>A0A8B6BE13</accession>
<name>A0A8B6BE13_MYTGA</name>
<dbReference type="AlphaFoldDB" id="A0A8B6BE13"/>
<evidence type="ECO:0000256" key="2">
    <source>
        <dbReference type="ARBA" id="ARBA00022741"/>
    </source>
</evidence>
<evidence type="ECO:0000256" key="1">
    <source>
        <dbReference type="ARBA" id="ARBA00007381"/>
    </source>
</evidence>
<dbReference type="GO" id="GO:0005524">
    <property type="term" value="F:ATP binding"/>
    <property type="evidence" value="ECO:0007669"/>
    <property type="project" value="UniProtKB-KW"/>
</dbReference>
<dbReference type="Pfam" id="PF00012">
    <property type="entry name" value="HSP70"/>
    <property type="match status" value="1"/>
</dbReference>
<dbReference type="InterPro" id="IPR043129">
    <property type="entry name" value="ATPase_NBD"/>
</dbReference>
<dbReference type="PANTHER" id="PTHR14187">
    <property type="entry name" value="ALPHA KINASE/ELONGATION FACTOR 2 KINASE"/>
    <property type="match status" value="1"/>
</dbReference>
<evidence type="ECO:0000313" key="5">
    <source>
        <dbReference type="Proteomes" id="UP000596742"/>
    </source>
</evidence>
<protein>
    <submittedName>
        <fullName evidence="4">Uncharacterized protein</fullName>
    </submittedName>
</protein>
<dbReference type="OrthoDB" id="6116423at2759"/>
<sequence>MLSRQFDCDDLEVQDEIFTYQVHIKGHHNAERFTHDYNTKSKHTNLKYRCAGTSGIDAFTGGILDDNLSIALEPECASVFYQSLRSEQINGDIGLKASGCKYMVVDLGGGTVDISVHQKMESQTLKELCRVSGGDCGGTSVDTEFLNVMKKVFGEEIATEFQTNDPASFLDLLRSFESIKRTIETSQTGPLKVKIPYFTLSNFCKLKYNKTLEEQVDSSELKASFSVKNGHFYIEIEFLRGLFAKTLTNLNSLISNTFEQKRVNDVKTIVLVGGFAECALVRDSVKSEFSKKRVIIPE</sequence>
<dbReference type="PANTHER" id="PTHR14187:SF5">
    <property type="entry name" value="HEAT SHOCK 70 KDA PROTEIN 12A"/>
    <property type="match status" value="1"/>
</dbReference>
<keyword evidence="3" id="KW-0067">ATP-binding</keyword>
<proteinExistence type="inferred from homology"/>
<comment type="caution">
    <text evidence="4">The sequence shown here is derived from an EMBL/GenBank/DDBJ whole genome shotgun (WGS) entry which is preliminary data.</text>
</comment>